<evidence type="ECO:0000313" key="2">
    <source>
        <dbReference type="EMBL" id="RZT00448.1"/>
    </source>
</evidence>
<dbReference type="PANTHER" id="PTHR21064">
    <property type="entry name" value="AMINOGLYCOSIDE PHOSPHOTRANSFERASE DOMAIN-CONTAINING PROTEIN-RELATED"/>
    <property type="match status" value="1"/>
</dbReference>
<protein>
    <submittedName>
        <fullName evidence="2">Ser/Thr protein kinase RdoA (MazF antagonist)</fullName>
    </submittedName>
</protein>
<dbReference type="AlphaFoldDB" id="A0A4Q7PJJ6"/>
<comment type="caution">
    <text evidence="2">The sequence shown here is derived from an EMBL/GenBank/DDBJ whole genome shotgun (WGS) entry which is preliminary data.</text>
</comment>
<proteinExistence type="predicted"/>
<keyword evidence="2" id="KW-0808">Transferase</keyword>
<dbReference type="Proteomes" id="UP000292927">
    <property type="component" value="Unassembled WGS sequence"/>
</dbReference>
<gene>
    <name evidence="2" type="ORF">EV209_1759</name>
</gene>
<dbReference type="GO" id="GO:0016301">
    <property type="term" value="F:kinase activity"/>
    <property type="evidence" value="ECO:0007669"/>
    <property type="project" value="UniProtKB-KW"/>
</dbReference>
<dbReference type="PANTHER" id="PTHR21064:SF5">
    <property type="entry name" value="SLR1880 PROTEIN"/>
    <property type="match status" value="1"/>
</dbReference>
<dbReference type="EMBL" id="SGXF01000003">
    <property type="protein sequence ID" value="RZT00448.1"/>
    <property type="molecule type" value="Genomic_DNA"/>
</dbReference>
<dbReference type="InterPro" id="IPR050249">
    <property type="entry name" value="Pseudomonas-type_ThrB"/>
</dbReference>
<feature type="domain" description="Aminoglycoside phosphotransferase" evidence="1">
    <location>
        <begin position="127"/>
        <end position="267"/>
    </location>
</feature>
<dbReference type="Gene3D" id="3.90.1200.10">
    <property type="match status" value="1"/>
</dbReference>
<dbReference type="OrthoDB" id="526037at2"/>
<reference evidence="2 3" key="1">
    <citation type="submission" date="2019-02" db="EMBL/GenBank/DDBJ databases">
        <title>Genomic Encyclopedia of Type Strains, Phase IV (KMG-IV): sequencing the most valuable type-strain genomes for metagenomic binning, comparative biology and taxonomic classification.</title>
        <authorList>
            <person name="Goeker M."/>
        </authorList>
    </citation>
    <scope>NUCLEOTIDE SEQUENCE [LARGE SCALE GENOMIC DNA]</scope>
    <source>
        <strain evidence="2 3">DSM 29486</strain>
    </source>
</reference>
<dbReference type="RefSeq" id="WP_130435063.1">
    <property type="nucleotide sequence ID" value="NZ_SGXF01000003.1"/>
</dbReference>
<evidence type="ECO:0000313" key="3">
    <source>
        <dbReference type="Proteomes" id="UP000292927"/>
    </source>
</evidence>
<sequence length="367" mass="41355">MEHTDASCEEALKAFAFQGTPVCCSAYGNGHINGTYRVDCQGAGGGKHYILQDINTKVFARPEELMQNIGWVTGYLKEKIKEEGGDPERETLTIVPAKSGGLFFRDSSGRCWRSYVFITDAVTYERAESTREFFLCGRALGHFQQQLAEYPVERLAETIPDFHHTPKRLEALKRAAAEDVCGRNSSVRKELRFFLDREEETAAAVSLHAAGKLPLRVTHNDTKLNNILFDKRTGKPLCIIDLDTIMPGFSAFDFGDAIRSGASTASEDERDLSRVSLSLDLYDAFSEGFLKGCGGSLTETEKEMLPMGAKLMTMECGIRFLTDYLQGDRYFRIHRPHQNLDRARTQIALAADMERKWERMRVSIEKF</sequence>
<evidence type="ECO:0000259" key="1">
    <source>
        <dbReference type="Pfam" id="PF01636"/>
    </source>
</evidence>
<dbReference type="InterPro" id="IPR002575">
    <property type="entry name" value="Aminoglycoside_PTrfase"/>
</dbReference>
<keyword evidence="2" id="KW-0418">Kinase</keyword>
<dbReference type="SUPFAM" id="SSF56112">
    <property type="entry name" value="Protein kinase-like (PK-like)"/>
    <property type="match status" value="1"/>
</dbReference>
<dbReference type="Pfam" id="PF01636">
    <property type="entry name" value="APH"/>
    <property type="match status" value="1"/>
</dbReference>
<name>A0A4Q7PJJ6_9FIRM</name>
<organism evidence="2 3">
    <name type="scientific">Cuneatibacter caecimuris</name>
    <dbReference type="NCBI Taxonomy" id="1796618"/>
    <lineage>
        <taxon>Bacteria</taxon>
        <taxon>Bacillati</taxon>
        <taxon>Bacillota</taxon>
        <taxon>Clostridia</taxon>
        <taxon>Lachnospirales</taxon>
        <taxon>Lachnospiraceae</taxon>
        <taxon>Cuneatibacter</taxon>
    </lineage>
</organism>
<keyword evidence="3" id="KW-1185">Reference proteome</keyword>
<dbReference type="InterPro" id="IPR011009">
    <property type="entry name" value="Kinase-like_dom_sf"/>
</dbReference>
<accession>A0A4Q7PJJ6</accession>